<accession>A0A7R8AQG5</accession>
<dbReference type="PANTHER" id="PTHR37017:SF10">
    <property type="entry name" value="AB HYDROLASE-1 DOMAIN-CONTAINING PROTEIN"/>
    <property type="match status" value="1"/>
</dbReference>
<dbReference type="AlphaFoldDB" id="A0A7R8AQG5"/>
<gene>
    <name evidence="2" type="ORF">APUU_60090A</name>
</gene>
<sequence length="272" mass="29155">MGLPTVVLVHGAWHTPANYQSYASALRAQGFTVHCPLLPSCNKSLPPTTSLQDDVNAVRELVSSLVAAGERILLIMHSYGGAVGTEAVEGLAYPVPTPTTDDGSAAAAGVGGVVHLLYLCAYILPPRTSIWDIVREAGFESIFEEHVRTAEDGSTFPVDPGLMFFAGDDSVSKDTIDSALLSLVRFPRSALMAPVGRGVAWRSIPVTYVLTQKDYGVPKVYQDIMLSKVRGEGVELRTEDFDTCHSVFISREAEMVKLAVEAATDGRNCPVS</sequence>
<feature type="domain" description="AB hydrolase-1" evidence="1">
    <location>
        <begin position="6"/>
        <end position="255"/>
    </location>
</feature>
<dbReference type="InterPro" id="IPR000073">
    <property type="entry name" value="AB_hydrolase_1"/>
</dbReference>
<dbReference type="Proteomes" id="UP000654913">
    <property type="component" value="Chromosome 6"/>
</dbReference>
<dbReference type="OrthoDB" id="408373at2759"/>
<evidence type="ECO:0000259" key="1">
    <source>
        <dbReference type="Pfam" id="PF12697"/>
    </source>
</evidence>
<dbReference type="RefSeq" id="XP_041559236.1">
    <property type="nucleotide sequence ID" value="XM_041706896.1"/>
</dbReference>
<name>A0A7R8AQG5_9EURO</name>
<reference evidence="2" key="2">
    <citation type="submission" date="2021-02" db="EMBL/GenBank/DDBJ databases">
        <title>Aspergillus puulaauensis MK2 genome sequence.</title>
        <authorList>
            <person name="Futagami T."/>
            <person name="Mori K."/>
            <person name="Kadooka C."/>
            <person name="Tanaka T."/>
        </authorList>
    </citation>
    <scope>NUCLEOTIDE SEQUENCE</scope>
    <source>
        <strain evidence="2">MK2</strain>
    </source>
</reference>
<proteinExistence type="predicted"/>
<protein>
    <recommendedName>
        <fullName evidence="1">AB hydrolase-1 domain-containing protein</fullName>
    </recommendedName>
</protein>
<dbReference type="PANTHER" id="PTHR37017">
    <property type="entry name" value="AB HYDROLASE-1 DOMAIN-CONTAINING PROTEIN-RELATED"/>
    <property type="match status" value="1"/>
</dbReference>
<evidence type="ECO:0000313" key="2">
    <source>
        <dbReference type="EMBL" id="BCS27042.1"/>
    </source>
</evidence>
<dbReference type="EMBL" id="AP024448">
    <property type="protein sequence ID" value="BCS27042.1"/>
    <property type="molecule type" value="Genomic_DNA"/>
</dbReference>
<evidence type="ECO:0000313" key="3">
    <source>
        <dbReference type="Proteomes" id="UP000654913"/>
    </source>
</evidence>
<reference evidence="2" key="1">
    <citation type="submission" date="2021-01" db="EMBL/GenBank/DDBJ databases">
        <authorList>
            <consortium name="Aspergillus puulaauensis MK2 genome sequencing consortium"/>
            <person name="Kazuki M."/>
            <person name="Futagami T."/>
        </authorList>
    </citation>
    <scope>NUCLEOTIDE SEQUENCE</scope>
    <source>
        <strain evidence="2">MK2</strain>
    </source>
</reference>
<dbReference type="InterPro" id="IPR029058">
    <property type="entry name" value="AB_hydrolase_fold"/>
</dbReference>
<dbReference type="Gene3D" id="3.40.50.1820">
    <property type="entry name" value="alpha/beta hydrolase"/>
    <property type="match status" value="1"/>
</dbReference>
<organism evidence="2 3">
    <name type="scientific">Aspergillus puulaauensis</name>
    <dbReference type="NCBI Taxonomy" id="1220207"/>
    <lineage>
        <taxon>Eukaryota</taxon>
        <taxon>Fungi</taxon>
        <taxon>Dikarya</taxon>
        <taxon>Ascomycota</taxon>
        <taxon>Pezizomycotina</taxon>
        <taxon>Eurotiomycetes</taxon>
        <taxon>Eurotiomycetidae</taxon>
        <taxon>Eurotiales</taxon>
        <taxon>Aspergillaceae</taxon>
        <taxon>Aspergillus</taxon>
    </lineage>
</organism>
<keyword evidence="3" id="KW-1185">Reference proteome</keyword>
<dbReference type="Pfam" id="PF12697">
    <property type="entry name" value="Abhydrolase_6"/>
    <property type="match status" value="1"/>
</dbReference>
<dbReference type="InterPro" id="IPR052897">
    <property type="entry name" value="Sec-Metab_Biosynth_Hydrolase"/>
</dbReference>
<dbReference type="KEGG" id="apuu:APUU_60090A"/>
<dbReference type="SUPFAM" id="SSF53474">
    <property type="entry name" value="alpha/beta-Hydrolases"/>
    <property type="match status" value="1"/>
</dbReference>
<dbReference type="GeneID" id="64977047"/>